<proteinExistence type="predicted"/>
<protein>
    <recommendedName>
        <fullName evidence="3">DUF1127 domain-containing protein</fullName>
    </recommendedName>
</protein>
<dbReference type="Proteomes" id="UP000248975">
    <property type="component" value="Unassembled WGS sequence"/>
</dbReference>
<reference evidence="1 2" key="1">
    <citation type="submission" date="2017-08" db="EMBL/GenBank/DDBJ databases">
        <title>Infants hospitalized years apart are colonized by the same room-sourced microbial strains.</title>
        <authorList>
            <person name="Brooks B."/>
            <person name="Olm M.R."/>
            <person name="Firek B.A."/>
            <person name="Baker R."/>
            <person name="Thomas B.C."/>
            <person name="Morowitz M.J."/>
            <person name="Banfield J.F."/>
        </authorList>
    </citation>
    <scope>NUCLEOTIDE SEQUENCE [LARGE SCALE GENOMIC DNA]</scope>
    <source>
        <strain evidence="1">S2_003_000_R2_11</strain>
    </source>
</reference>
<dbReference type="EMBL" id="QFQS01000001">
    <property type="protein sequence ID" value="PZQ99989.1"/>
    <property type="molecule type" value="Genomic_DNA"/>
</dbReference>
<evidence type="ECO:0000313" key="1">
    <source>
        <dbReference type="EMBL" id="PZQ99989.1"/>
    </source>
</evidence>
<dbReference type="AlphaFoldDB" id="A0A2W5SD02"/>
<comment type="caution">
    <text evidence="1">The sequence shown here is derived from an EMBL/GenBank/DDBJ whole genome shotgun (WGS) entry which is preliminary data.</text>
</comment>
<evidence type="ECO:0000313" key="2">
    <source>
        <dbReference type="Proteomes" id="UP000248975"/>
    </source>
</evidence>
<organism evidence="1 2">
    <name type="scientific">Cereibacter sphaeroides</name>
    <name type="common">Rhodobacter sphaeroides</name>
    <dbReference type="NCBI Taxonomy" id="1063"/>
    <lineage>
        <taxon>Bacteria</taxon>
        <taxon>Pseudomonadati</taxon>
        <taxon>Pseudomonadota</taxon>
        <taxon>Alphaproteobacteria</taxon>
        <taxon>Rhodobacterales</taxon>
        <taxon>Paracoccaceae</taxon>
        <taxon>Cereibacter</taxon>
    </lineage>
</organism>
<accession>A0A2W5SD02</accession>
<gene>
    <name evidence="1" type="ORF">DI533_05025</name>
</gene>
<sequence length="73" mass="8204">MERTAILSQPPALFGKVAEFFKATARFLVWLSEANPRMAALTRLSETSDETLSARGLTRDGEVRRIMGPRFYA</sequence>
<name>A0A2W5SD02_CERSP</name>
<evidence type="ECO:0008006" key="3">
    <source>
        <dbReference type="Google" id="ProtNLM"/>
    </source>
</evidence>